<dbReference type="RefSeq" id="WP_377239888.1">
    <property type="nucleotide sequence ID" value="NZ_JBHLXP010000001.1"/>
</dbReference>
<dbReference type="Pfam" id="PF01232">
    <property type="entry name" value="Mannitol_dh"/>
    <property type="match status" value="1"/>
</dbReference>
<dbReference type="Proteomes" id="UP001589813">
    <property type="component" value="Unassembled WGS sequence"/>
</dbReference>
<sequence>MNRLSLSTAGALLPVYLTPQGDNPQIGIVHLGPGAFFRGHQAFYTDAAMAKAGGNWRICAVSMRSKDVAQALNPQDGLYALAQMEQDSHLSLIGSIAEVLVAPVDYAKVQARLTAASCKYVTMTITEKGYCLNNSGELDLTHADIAADLQLADAISQAKSAIGLLTQALWLRHQGGLPLLTLMSCDNLTDNGHKLKAAVRCFAANATIFAKDVDFLLQLTELICPCSMVDSITPATDDALRDLVATRLGVQDAWPVKREAFCQWVVEDILPADQPAWRDVGVVFTKDVTAFEKAKLRLLNAPHSTLAYLGSLLGIETVFDAMAHPQLSQLVRQLVESEILPSVPLVDGLDLQQYSQDIFRRFENPSVRHLLAQIAWDGSQKLQMRLLPVLRDNLAAGRSVQLLALAIASWLQFIRLRAAQAAELGAAAPALVDPLAPLLLATAAQCTGDASTDVPLWLALDSVFAADLITHTAFVSALWQAYQQLSPILAGGPADLSQFLSGVDA</sequence>
<dbReference type="PANTHER" id="PTHR43362">
    <property type="entry name" value="MANNITOL DEHYDROGENASE DSF1-RELATED"/>
    <property type="match status" value="1"/>
</dbReference>
<reference evidence="4 5" key="1">
    <citation type="submission" date="2024-09" db="EMBL/GenBank/DDBJ databases">
        <authorList>
            <person name="Sun Q."/>
            <person name="Mori K."/>
        </authorList>
    </citation>
    <scope>NUCLEOTIDE SEQUENCE [LARGE SCALE GENOMIC DNA]</scope>
    <source>
        <strain evidence="4 5">KCTC 23315</strain>
    </source>
</reference>
<evidence type="ECO:0000259" key="3">
    <source>
        <dbReference type="Pfam" id="PF08125"/>
    </source>
</evidence>
<dbReference type="EC" id="1.1.1.-" evidence="4"/>
<dbReference type="Gene3D" id="1.10.1040.10">
    <property type="entry name" value="N-(1-d-carboxylethyl)-l-norvaline Dehydrogenase, domain 2"/>
    <property type="match status" value="1"/>
</dbReference>
<keyword evidence="1 4" id="KW-0560">Oxidoreductase</keyword>
<dbReference type="Gene3D" id="3.40.50.720">
    <property type="entry name" value="NAD(P)-binding Rossmann-like Domain"/>
    <property type="match status" value="1"/>
</dbReference>
<dbReference type="SUPFAM" id="SSF48179">
    <property type="entry name" value="6-phosphogluconate dehydrogenase C-terminal domain-like"/>
    <property type="match status" value="1"/>
</dbReference>
<keyword evidence="5" id="KW-1185">Reference proteome</keyword>
<accession>A0ABV6BBZ4</accession>
<dbReference type="InterPro" id="IPR013118">
    <property type="entry name" value="Mannitol_DH_C"/>
</dbReference>
<evidence type="ECO:0000313" key="5">
    <source>
        <dbReference type="Proteomes" id="UP001589813"/>
    </source>
</evidence>
<name>A0ABV6BBZ4_9GAMM</name>
<feature type="domain" description="Mannitol dehydrogenase C-terminal" evidence="3">
    <location>
        <begin position="287"/>
        <end position="485"/>
    </location>
</feature>
<dbReference type="InterPro" id="IPR000669">
    <property type="entry name" value="Mannitol_DH"/>
</dbReference>
<dbReference type="PRINTS" id="PR00084">
    <property type="entry name" value="MTLDHDRGNASE"/>
</dbReference>
<dbReference type="SUPFAM" id="SSF51735">
    <property type="entry name" value="NAD(P)-binding Rossmann-fold domains"/>
    <property type="match status" value="1"/>
</dbReference>
<comment type="caution">
    <text evidence="4">The sequence shown here is derived from an EMBL/GenBank/DDBJ whole genome shotgun (WGS) entry which is preliminary data.</text>
</comment>
<dbReference type="EMBL" id="JBHLXP010000001">
    <property type="protein sequence ID" value="MFC0047035.1"/>
    <property type="molecule type" value="Genomic_DNA"/>
</dbReference>
<evidence type="ECO:0000256" key="1">
    <source>
        <dbReference type="ARBA" id="ARBA00023002"/>
    </source>
</evidence>
<organism evidence="4 5">
    <name type="scientific">Rheinheimera tilapiae</name>
    <dbReference type="NCBI Taxonomy" id="875043"/>
    <lineage>
        <taxon>Bacteria</taxon>
        <taxon>Pseudomonadati</taxon>
        <taxon>Pseudomonadota</taxon>
        <taxon>Gammaproteobacteria</taxon>
        <taxon>Chromatiales</taxon>
        <taxon>Chromatiaceae</taxon>
        <taxon>Rheinheimera</taxon>
    </lineage>
</organism>
<feature type="domain" description="Mannitol dehydrogenase N-terminal" evidence="2">
    <location>
        <begin position="27"/>
        <end position="278"/>
    </location>
</feature>
<dbReference type="GO" id="GO:0016491">
    <property type="term" value="F:oxidoreductase activity"/>
    <property type="evidence" value="ECO:0007669"/>
    <property type="project" value="UniProtKB-KW"/>
</dbReference>
<evidence type="ECO:0000259" key="2">
    <source>
        <dbReference type="Pfam" id="PF01232"/>
    </source>
</evidence>
<dbReference type="Pfam" id="PF08125">
    <property type="entry name" value="Mannitol_dh_C"/>
    <property type="match status" value="1"/>
</dbReference>
<dbReference type="InterPro" id="IPR013131">
    <property type="entry name" value="Mannitol_DH_N"/>
</dbReference>
<protein>
    <submittedName>
        <fullName evidence="4">Mannitol dehydrogenase family protein</fullName>
        <ecNumber evidence="4">1.1.1.-</ecNumber>
    </submittedName>
</protein>
<dbReference type="InterPro" id="IPR008927">
    <property type="entry name" value="6-PGluconate_DH-like_C_sf"/>
</dbReference>
<dbReference type="InterPro" id="IPR036291">
    <property type="entry name" value="NAD(P)-bd_dom_sf"/>
</dbReference>
<evidence type="ECO:0000313" key="4">
    <source>
        <dbReference type="EMBL" id="MFC0047035.1"/>
    </source>
</evidence>
<dbReference type="InterPro" id="IPR013328">
    <property type="entry name" value="6PGD_dom2"/>
</dbReference>
<gene>
    <name evidence="4" type="ORF">ACFFJP_01870</name>
</gene>
<dbReference type="InterPro" id="IPR050988">
    <property type="entry name" value="Mannitol_DH/Oxidoreductase"/>
</dbReference>
<proteinExistence type="predicted"/>
<dbReference type="PANTHER" id="PTHR43362:SF1">
    <property type="entry name" value="MANNITOL DEHYDROGENASE 2-RELATED"/>
    <property type="match status" value="1"/>
</dbReference>